<dbReference type="PANTHER" id="PTHR23520:SF5">
    <property type="entry name" value="TRANSPORTER, PUTATIVE (AFU_ORTHOLOGUE AFUA_3G04000)-RELATED"/>
    <property type="match status" value="1"/>
</dbReference>
<keyword evidence="5" id="KW-1185">Reference proteome</keyword>
<dbReference type="Gene3D" id="1.20.1250.20">
    <property type="entry name" value="MFS general substrate transporter like domains"/>
    <property type="match status" value="1"/>
</dbReference>
<dbReference type="GeneID" id="28850322"/>
<gene>
    <name evidence="4" type="ORF">VFPPC_07479</name>
</gene>
<comment type="subcellular location">
    <subcellularLocation>
        <location evidence="1">Membrane</location>
        <topology evidence="1">Multi-pass membrane protein</topology>
    </subcellularLocation>
</comment>
<comment type="caution">
    <text evidence="4">The sequence shown here is derived from an EMBL/GenBank/DDBJ whole genome shotgun (WGS) entry which is preliminary data.</text>
</comment>
<dbReference type="GO" id="GO:0000329">
    <property type="term" value="C:fungal-type vacuole membrane"/>
    <property type="evidence" value="ECO:0007669"/>
    <property type="project" value="TreeGrafter"/>
</dbReference>
<sequence length="442" mass="48020">MAPQSLTRLLSELGLTTLHACPLDIHLLILQRFTRLFAYGASTLILVSYLQSLGNSRTQSGLFMTLTLTGDILISFVLTLTADKIGRKTTLAAGAILMSLSGVVFALFQNYWILLAAAVFGVISPSGNEIGPFRAVEESIVAHLTTPEARSDVYAWYSLLGTAGTAFGMMVCGWVTHVLVKGGWEIEEAYRVIFWGYAVLGALKLLFTLGLSRAVEAEEVDVETEPLLNRETQVKRSWRSLVPHVSAESRAIAVTLCLLFALDAFASGLAPLSWVTFYFRSRFNIEEGRLGSIFFTTSLISAASVIVASSISKRLGNVKTMVFTHLPSSVFLALIPLPSNVSLSLTLLALRACTQSMDVAPRSAFLAAILLPSERTAVMGLVNVVKTSAQSVGPLITGVLANHDLFWVSFVCAGSLKVCYDLGLLAVFKNRERQRARDEETR</sequence>
<protein>
    <submittedName>
        <fullName evidence="4">MFS general substrate transporter</fullName>
    </submittedName>
</protein>
<dbReference type="PROSITE" id="PS50850">
    <property type="entry name" value="MFS"/>
    <property type="match status" value="1"/>
</dbReference>
<evidence type="ECO:0000313" key="5">
    <source>
        <dbReference type="Proteomes" id="UP000078397"/>
    </source>
</evidence>
<evidence type="ECO:0000259" key="3">
    <source>
        <dbReference type="PROSITE" id="PS50850"/>
    </source>
</evidence>
<feature type="transmembrane region" description="Helical" evidence="2">
    <location>
        <begin position="92"/>
        <end position="123"/>
    </location>
</feature>
<feature type="domain" description="Major facilitator superfamily (MFS) profile" evidence="3">
    <location>
        <begin position="24"/>
        <end position="432"/>
    </location>
</feature>
<feature type="transmembrane region" description="Helical" evidence="2">
    <location>
        <begin position="154"/>
        <end position="180"/>
    </location>
</feature>
<dbReference type="RefSeq" id="XP_018142922.1">
    <property type="nucleotide sequence ID" value="XM_018286328.1"/>
</dbReference>
<feature type="transmembrane region" description="Helical" evidence="2">
    <location>
        <begin position="405"/>
        <end position="428"/>
    </location>
</feature>
<feature type="transmembrane region" description="Helical" evidence="2">
    <location>
        <begin position="60"/>
        <end position="80"/>
    </location>
</feature>
<feature type="transmembrane region" description="Helical" evidence="2">
    <location>
        <begin position="290"/>
        <end position="311"/>
    </location>
</feature>
<accession>A0A179FJM8</accession>
<dbReference type="SUPFAM" id="SSF103473">
    <property type="entry name" value="MFS general substrate transporter"/>
    <property type="match status" value="1"/>
</dbReference>
<dbReference type="PANTHER" id="PTHR23520">
    <property type="entry name" value="TRANSPORTER, PUTATIVE (AFU_ORTHOLOGUE AFUA_3G04000)-RELATED"/>
    <property type="match status" value="1"/>
</dbReference>
<dbReference type="AlphaFoldDB" id="A0A179FJM8"/>
<dbReference type="OrthoDB" id="10027823at2759"/>
<proteinExistence type="predicted"/>
<dbReference type="STRING" id="1380566.A0A179FJM8"/>
<keyword evidence="2" id="KW-0472">Membrane</keyword>
<name>A0A179FJM8_METCM</name>
<evidence type="ECO:0000313" key="4">
    <source>
        <dbReference type="EMBL" id="OAQ65835.1"/>
    </source>
</evidence>
<feature type="transmembrane region" description="Helical" evidence="2">
    <location>
        <begin position="192"/>
        <end position="211"/>
    </location>
</feature>
<dbReference type="Proteomes" id="UP000078397">
    <property type="component" value="Unassembled WGS sequence"/>
</dbReference>
<keyword evidence="2" id="KW-0812">Transmembrane</keyword>
<dbReference type="GO" id="GO:0022857">
    <property type="term" value="F:transmembrane transporter activity"/>
    <property type="evidence" value="ECO:0007669"/>
    <property type="project" value="InterPro"/>
</dbReference>
<dbReference type="InterPro" id="IPR036259">
    <property type="entry name" value="MFS_trans_sf"/>
</dbReference>
<dbReference type="KEGG" id="pchm:VFPPC_07479"/>
<evidence type="ECO:0000256" key="2">
    <source>
        <dbReference type="SAM" id="Phobius"/>
    </source>
</evidence>
<feature type="transmembrane region" description="Helical" evidence="2">
    <location>
        <begin position="251"/>
        <end position="278"/>
    </location>
</feature>
<dbReference type="EMBL" id="LSBJ02000004">
    <property type="protein sequence ID" value="OAQ65835.1"/>
    <property type="molecule type" value="Genomic_DNA"/>
</dbReference>
<dbReference type="InterPro" id="IPR011701">
    <property type="entry name" value="MFS"/>
</dbReference>
<feature type="transmembrane region" description="Helical" evidence="2">
    <location>
        <begin position="331"/>
        <end position="352"/>
    </location>
</feature>
<organism evidence="4 5">
    <name type="scientific">Pochonia chlamydosporia 170</name>
    <dbReference type="NCBI Taxonomy" id="1380566"/>
    <lineage>
        <taxon>Eukaryota</taxon>
        <taxon>Fungi</taxon>
        <taxon>Dikarya</taxon>
        <taxon>Ascomycota</taxon>
        <taxon>Pezizomycotina</taxon>
        <taxon>Sordariomycetes</taxon>
        <taxon>Hypocreomycetidae</taxon>
        <taxon>Hypocreales</taxon>
        <taxon>Clavicipitaceae</taxon>
        <taxon>Pochonia</taxon>
    </lineage>
</organism>
<feature type="transmembrane region" description="Helical" evidence="2">
    <location>
        <begin position="36"/>
        <end position="54"/>
    </location>
</feature>
<evidence type="ECO:0000256" key="1">
    <source>
        <dbReference type="ARBA" id="ARBA00004141"/>
    </source>
</evidence>
<dbReference type="InterPro" id="IPR020846">
    <property type="entry name" value="MFS_dom"/>
</dbReference>
<dbReference type="Pfam" id="PF07690">
    <property type="entry name" value="MFS_1"/>
    <property type="match status" value="1"/>
</dbReference>
<keyword evidence="2" id="KW-1133">Transmembrane helix</keyword>
<reference evidence="4 5" key="1">
    <citation type="journal article" date="2016" name="PLoS Pathog.">
        <title>Biosynthesis of antibiotic leucinostatins in bio-control fungus Purpureocillium lilacinum and their inhibition on phytophthora revealed by genome mining.</title>
        <authorList>
            <person name="Wang G."/>
            <person name="Liu Z."/>
            <person name="Lin R."/>
            <person name="Li E."/>
            <person name="Mao Z."/>
            <person name="Ling J."/>
            <person name="Yang Y."/>
            <person name="Yin W.B."/>
            <person name="Xie B."/>
        </authorList>
    </citation>
    <scope>NUCLEOTIDE SEQUENCE [LARGE SCALE GENOMIC DNA]</scope>
    <source>
        <strain evidence="4">170</strain>
    </source>
</reference>